<organism evidence="2 3">
    <name type="scientific">Lithohypha guttulata</name>
    <dbReference type="NCBI Taxonomy" id="1690604"/>
    <lineage>
        <taxon>Eukaryota</taxon>
        <taxon>Fungi</taxon>
        <taxon>Dikarya</taxon>
        <taxon>Ascomycota</taxon>
        <taxon>Pezizomycotina</taxon>
        <taxon>Eurotiomycetes</taxon>
        <taxon>Chaetothyriomycetidae</taxon>
        <taxon>Chaetothyriales</taxon>
        <taxon>Trichomeriaceae</taxon>
        <taxon>Lithohypha</taxon>
    </lineage>
</organism>
<dbReference type="Proteomes" id="UP001309876">
    <property type="component" value="Unassembled WGS sequence"/>
</dbReference>
<dbReference type="AlphaFoldDB" id="A0AAN7T3F1"/>
<proteinExistence type="predicted"/>
<protein>
    <submittedName>
        <fullName evidence="2">Uncharacterized protein</fullName>
    </submittedName>
</protein>
<sequence length="176" mass="19607">MKFRETIRSPRLKNESELLPYVLGADPGAGPYTTNITMEMVDMIASPLTPVFAIPPNSPNKIPEAKTGTTETEAKIRGPASKPLALHASGLNDTLTSPYPSPQYHSKRPAPINVNNRAPAKLEQSTCDISDTPFSQLNMAAYTFRELTYWNQRRQSTLSHRTAKTPKSSFIFGWWK</sequence>
<name>A0AAN7T3F1_9EURO</name>
<evidence type="ECO:0000313" key="2">
    <source>
        <dbReference type="EMBL" id="KAK5086989.1"/>
    </source>
</evidence>
<dbReference type="EMBL" id="JAVRRJ010000003">
    <property type="protein sequence ID" value="KAK5086989.1"/>
    <property type="molecule type" value="Genomic_DNA"/>
</dbReference>
<evidence type="ECO:0000256" key="1">
    <source>
        <dbReference type="SAM" id="MobiDB-lite"/>
    </source>
</evidence>
<reference evidence="2 3" key="1">
    <citation type="submission" date="2023-08" db="EMBL/GenBank/DDBJ databases">
        <title>Black Yeasts Isolated from many extreme environments.</title>
        <authorList>
            <person name="Coleine C."/>
            <person name="Stajich J.E."/>
            <person name="Selbmann L."/>
        </authorList>
    </citation>
    <scope>NUCLEOTIDE SEQUENCE [LARGE SCALE GENOMIC DNA]</scope>
    <source>
        <strain evidence="2 3">CCFEE 5910</strain>
    </source>
</reference>
<accession>A0AAN7T3F1</accession>
<feature type="region of interest" description="Disordered" evidence="1">
    <location>
        <begin position="55"/>
        <end position="82"/>
    </location>
</feature>
<gene>
    <name evidence="2" type="ORF">LTR05_004160</name>
</gene>
<evidence type="ECO:0000313" key="3">
    <source>
        <dbReference type="Proteomes" id="UP001309876"/>
    </source>
</evidence>
<comment type="caution">
    <text evidence="2">The sequence shown here is derived from an EMBL/GenBank/DDBJ whole genome shotgun (WGS) entry which is preliminary data.</text>
</comment>
<keyword evidence="3" id="KW-1185">Reference proteome</keyword>